<evidence type="ECO:0000313" key="3">
    <source>
        <dbReference type="EMBL" id="ANW09687.1"/>
    </source>
</evidence>
<accession>A0A1B1UZQ5</accession>
<proteinExistence type="predicted"/>
<feature type="transmembrane region" description="Helical" evidence="2">
    <location>
        <begin position="843"/>
        <end position="865"/>
    </location>
</feature>
<reference evidence="3" key="1">
    <citation type="submission" date="2016-01" db="EMBL/GenBank/DDBJ databases">
        <authorList>
            <person name="Oliw E.H."/>
        </authorList>
    </citation>
    <scope>NUCLEOTIDE SEQUENCE</scope>
    <source>
        <strain evidence="3">Martignoni</strain>
    </source>
</reference>
<evidence type="ECO:0000256" key="2">
    <source>
        <dbReference type="SAM" id="Phobius"/>
    </source>
</evidence>
<keyword evidence="2" id="KW-1133">Transmembrane helix</keyword>
<name>A0A1B1UZQ5_9ABAC</name>
<gene>
    <name evidence="4" type="primary">masp6.8</name>
</gene>
<evidence type="ECO:0000256" key="1">
    <source>
        <dbReference type="SAM" id="MobiDB-lite"/>
    </source>
</evidence>
<organism evidence="3">
    <name type="scientific">Malacosoma sp. alphabaculovirus</name>
    <dbReference type="NCBI Taxonomy" id="1881632"/>
    <lineage>
        <taxon>Viruses</taxon>
        <taxon>Viruses incertae sedis</taxon>
        <taxon>Naldaviricetes</taxon>
        <taxon>Lefavirales</taxon>
        <taxon>Baculoviridae</taxon>
        <taxon>Alphabaculovirus</taxon>
    </lineage>
</organism>
<keyword evidence="2" id="KW-0472">Membrane</keyword>
<protein>
    <submittedName>
        <fullName evidence="4">Gp16</fullName>
    </submittedName>
    <submittedName>
        <fullName evidence="3">Peptidase MA superfamily</fullName>
    </submittedName>
</protein>
<dbReference type="EMBL" id="KU563146">
    <property type="protein sequence ID" value="ANW09687.1"/>
    <property type="molecule type" value="Genomic_DNA"/>
</dbReference>
<reference evidence="4" key="2">
    <citation type="submission" date="2016-02" db="EMBL/GenBank/DDBJ databases">
        <authorList>
            <person name="Wen L."/>
            <person name="He K."/>
            <person name="Yang H."/>
        </authorList>
    </citation>
    <scope>NUCLEOTIDE SEQUENCE</scope>
    <source>
        <strain evidence="4">164</strain>
    </source>
</reference>
<dbReference type="EMBL" id="KU707951">
    <property type="protein sequence ID" value="ANW12338.1"/>
    <property type="molecule type" value="Genomic_DNA"/>
</dbReference>
<sequence>MNFNKLLGIIVVALNCSRFIACEKIVDNDYVKSLIDTCIVRKFNAYECDPDSLYVHFENETFNYTNAAHLNKYTLWLRLMSNLEYYKKYAKSVVDDDDDVNRLMRLMAVHNRNIAAIDSNISKDMHKVSYQMFYWICDNWIRYHDDKVETFQKTFYTLQMIMNTFVIWNNLDVYHFNLALYTYRILRSKFEGKVRDKIDKSAIDLVNIAFNYNLFMVTKPEIMENFYINYVAYVSDKNDRAQFDNMYVNIDKNKLLKRNARFGVGPYRVHVHHNVKDQKVVRQMETEARFVYTNFLSFFKHINITLGKPTRSLIHVFAFDNKPMYRKYGHLWNIDINNGGITIINDNHNRLESHVYFEPATPDLPRNYGHELNHAFYMSIENIMAMPSWYIEGMANRLGNRACYYEDHVQLKSFEHTTIQQILSASYQSNFLYPMGSALFAFLYELRPELLHTMVESGTYTFNSTYEMDRDFDYFKKNKIAQCDHYYKKLAAGPPEEQTQSRYLAILKNVSEITNVFNEWCENYMQFTFEDVVYIITPDKVVKKNIDYTAKRPINALEEITYNNNEITRSDFDWFLRGVIKKALRFMIDDIDTDDIVKNIVADFFSTDDYYSYNVNVSCQHNSVVGVKRAVVLLAYYSGLWRNVPTLGSLDIEQTKHLLVTYAATVESCKHYLSPGVGVDGRFDINAIAAAHLNDDAIVKFRDVRNNSALHLAAMYNHTLYHRWKKSAVVDLTAVNIDNRTAHDLYEYSIRYMNKYGVSQIKYCFTYIDDDVNDIFVATTPVAQDDVTSTLSSIPVSSETTTAIPTFVYESTDNGFTASSSSPTSLSPTPFPPEVEKDQIKILILHSMFVIILFSSFVCINILIVRCYTKKFVKLFTTENKMKSISNYNNHNHNNNKQKFNDDSTIQLFE</sequence>
<keyword evidence="2" id="KW-0812">Transmembrane</keyword>
<evidence type="ECO:0000313" key="4">
    <source>
        <dbReference type="EMBL" id="ANW12338.1"/>
    </source>
</evidence>
<feature type="region of interest" description="Disordered" evidence="1">
    <location>
        <begin position="887"/>
        <end position="910"/>
    </location>
</feature>